<gene>
    <name evidence="2" type="ORF">K788_0004513</name>
</gene>
<dbReference type="Proteomes" id="UP000019146">
    <property type="component" value="Chromosome 1"/>
</dbReference>
<dbReference type="RefSeq" id="WP_036005384.1">
    <property type="nucleotide sequence ID" value="NZ_CP012746.1"/>
</dbReference>
<keyword evidence="1" id="KW-0732">Signal</keyword>
<accession>A0A0P0RAM2</accession>
<proteinExistence type="predicted"/>
<evidence type="ECO:0000256" key="1">
    <source>
        <dbReference type="SAM" id="SignalP"/>
    </source>
</evidence>
<sequence length="158" mass="16831">MKRFDHILRTMSFVLCIGTASVAVPAQSLPEAVSTNGLLYMTGGIGEDEAKAFLSLAPRYSLRMMFTSPGGGYLADVGVRIADAGGKTLLDTRTEGPFLYIMLPAGRYRIIANAGGPEVARWVSVPRRGGADLHLSVEERAARGTNASCLRCRPSVGL</sequence>
<dbReference type="GeneID" id="69969337"/>
<name>A0A0P0RAM2_9BURK</name>
<dbReference type="AlphaFoldDB" id="A0A0P0RAM2"/>
<organism evidence="2 3">
    <name type="scientific">Paraburkholderia caribensis MBA4</name>
    <dbReference type="NCBI Taxonomy" id="1323664"/>
    <lineage>
        <taxon>Bacteria</taxon>
        <taxon>Pseudomonadati</taxon>
        <taxon>Pseudomonadota</taxon>
        <taxon>Betaproteobacteria</taxon>
        <taxon>Burkholderiales</taxon>
        <taxon>Burkholderiaceae</taxon>
        <taxon>Paraburkholderia</taxon>
    </lineage>
</organism>
<dbReference type="KEGG" id="bcai:K788_0004513"/>
<protein>
    <submittedName>
        <fullName evidence="2">Putative exported protein</fullName>
    </submittedName>
</protein>
<evidence type="ECO:0000313" key="3">
    <source>
        <dbReference type="Proteomes" id="UP000019146"/>
    </source>
</evidence>
<feature type="signal peptide" evidence="1">
    <location>
        <begin position="1"/>
        <end position="26"/>
    </location>
</feature>
<evidence type="ECO:0000313" key="2">
    <source>
        <dbReference type="EMBL" id="ALL65262.1"/>
    </source>
</evidence>
<dbReference type="EMBL" id="CP012746">
    <property type="protein sequence ID" value="ALL65262.1"/>
    <property type="molecule type" value="Genomic_DNA"/>
</dbReference>
<reference evidence="2 3" key="1">
    <citation type="journal article" date="2014" name="Genome Announc.">
        <title>Draft Genome Sequence of the Haloacid-Degrading Burkholderia caribensis Strain MBA4.</title>
        <authorList>
            <person name="Pan Y."/>
            <person name="Kong K.F."/>
            <person name="Tsang J.S."/>
        </authorList>
    </citation>
    <scope>NUCLEOTIDE SEQUENCE [LARGE SCALE GENOMIC DNA]</scope>
    <source>
        <strain evidence="2 3">MBA4</strain>
    </source>
</reference>
<feature type="chain" id="PRO_5006054082" evidence="1">
    <location>
        <begin position="27"/>
        <end position="158"/>
    </location>
</feature>